<protein>
    <submittedName>
        <fullName evidence="3">Uncharacterized protein</fullName>
    </submittedName>
</protein>
<evidence type="ECO:0000313" key="3">
    <source>
        <dbReference type="WBParaSite" id="PgR003_g027_t01"/>
    </source>
</evidence>
<dbReference type="Proteomes" id="UP000887569">
    <property type="component" value="Unplaced"/>
</dbReference>
<keyword evidence="1" id="KW-1133">Transmembrane helix</keyword>
<dbReference type="AlphaFoldDB" id="A0A915ACE3"/>
<keyword evidence="2" id="KW-1185">Reference proteome</keyword>
<feature type="transmembrane region" description="Helical" evidence="1">
    <location>
        <begin position="287"/>
        <end position="306"/>
    </location>
</feature>
<keyword evidence="1" id="KW-0812">Transmembrane</keyword>
<sequence length="315" mass="35169">YWVVEFSGWVVDLVSFWWIRQNCSLRMAAVDVDDSVSYLSNQYRSEFNDLRRRTLQLSDAFVSKARACHEQLKDIQPVISKEKDELLATLQDQSEIATLDRNRMLATFTWTGVMLTGMTAGCIFSRYVLAPFLSFFTSEFYASLAAYVILPFIAFRYFTGPVVGEFSEVDKIRRHNLLAIAVAEGVLKGYLFSQRFLPGVAPFSFIAPFSIGFGCQLASSYISNDRMKLIAVTMGTSLAIHLGMGMATGYSLGFLALTLLYAAAGFGMLQMYLKYGDGDHKTHAYQVAYMLAVVYSQAIVFTLFTVDANGLSDAN</sequence>
<feature type="transmembrane region" description="Helical" evidence="1">
    <location>
        <begin position="140"/>
        <end position="158"/>
    </location>
</feature>
<feature type="transmembrane region" description="Helical" evidence="1">
    <location>
        <begin position="108"/>
        <end position="128"/>
    </location>
</feature>
<dbReference type="Pfam" id="PF05884">
    <property type="entry name" value="ZYG-11_interact"/>
    <property type="match status" value="1"/>
</dbReference>
<evidence type="ECO:0000313" key="2">
    <source>
        <dbReference type="Proteomes" id="UP000887569"/>
    </source>
</evidence>
<dbReference type="PANTHER" id="PTHR31176">
    <property type="entry name" value="MFS DOMAIN-CONTAINING PROTEIN-RELATED"/>
    <property type="match status" value="1"/>
</dbReference>
<evidence type="ECO:0000256" key="1">
    <source>
        <dbReference type="SAM" id="Phobius"/>
    </source>
</evidence>
<dbReference type="SUPFAM" id="SSF103473">
    <property type="entry name" value="MFS general substrate transporter"/>
    <property type="match status" value="1"/>
</dbReference>
<proteinExistence type="predicted"/>
<dbReference type="WBParaSite" id="PgR003_g027_t01">
    <property type="protein sequence ID" value="PgR003_g027_t01"/>
    <property type="gene ID" value="PgR003_g027"/>
</dbReference>
<keyword evidence="1" id="KW-0472">Membrane</keyword>
<dbReference type="InterPro" id="IPR036259">
    <property type="entry name" value="MFS_trans_sf"/>
</dbReference>
<name>A0A915ACE3_PARUN</name>
<dbReference type="InterPro" id="IPR008574">
    <property type="entry name" value="Nematodes_ZYG-11_interact"/>
</dbReference>
<reference evidence="3" key="1">
    <citation type="submission" date="2022-11" db="UniProtKB">
        <authorList>
            <consortium name="WormBaseParasite"/>
        </authorList>
    </citation>
    <scope>IDENTIFICATION</scope>
</reference>
<organism evidence="2 3">
    <name type="scientific">Parascaris univalens</name>
    <name type="common">Nematode worm</name>
    <dbReference type="NCBI Taxonomy" id="6257"/>
    <lineage>
        <taxon>Eukaryota</taxon>
        <taxon>Metazoa</taxon>
        <taxon>Ecdysozoa</taxon>
        <taxon>Nematoda</taxon>
        <taxon>Chromadorea</taxon>
        <taxon>Rhabditida</taxon>
        <taxon>Spirurina</taxon>
        <taxon>Ascaridomorpha</taxon>
        <taxon>Ascaridoidea</taxon>
        <taxon>Ascarididae</taxon>
        <taxon>Parascaris</taxon>
    </lineage>
</organism>
<feature type="transmembrane region" description="Helical" evidence="1">
    <location>
        <begin position="203"/>
        <end position="222"/>
    </location>
</feature>
<dbReference type="PANTHER" id="PTHR31176:SF1">
    <property type="entry name" value="MFS DOMAIN-CONTAINING PROTEIN-RELATED"/>
    <property type="match status" value="1"/>
</dbReference>
<accession>A0A915ACE3</accession>